<dbReference type="Proteomes" id="UP000054561">
    <property type="component" value="Unassembled WGS sequence"/>
</dbReference>
<dbReference type="PANTHER" id="PTHR30560:SF3">
    <property type="entry name" value="TRIGGER FACTOR-LIKE PROTEIN TIG, CHLOROPLASTIC"/>
    <property type="match status" value="1"/>
</dbReference>
<dbReference type="RefSeq" id="XP_012333530.1">
    <property type="nucleotide sequence ID" value="XM_012478107.1"/>
</dbReference>
<evidence type="ECO:0000256" key="1">
    <source>
        <dbReference type="ARBA" id="ARBA00023110"/>
    </source>
</evidence>
<accession>A0A0D9QS47</accession>
<dbReference type="EMBL" id="KQ001648">
    <property type="protein sequence ID" value="KJP89748.1"/>
    <property type="molecule type" value="Genomic_DNA"/>
</dbReference>
<gene>
    <name evidence="6" type="ORF">AK88_00456</name>
</gene>
<keyword evidence="2" id="KW-0413">Isomerase</keyword>
<dbReference type="SUPFAM" id="SSF109998">
    <property type="entry name" value="Triger factor/SurA peptide-binding domain-like"/>
    <property type="match status" value="1"/>
</dbReference>
<evidence type="ECO:0000256" key="4">
    <source>
        <dbReference type="SAM" id="SignalP"/>
    </source>
</evidence>
<dbReference type="GO" id="GO:0003755">
    <property type="term" value="F:peptidyl-prolyl cis-trans isomerase activity"/>
    <property type="evidence" value="ECO:0007669"/>
    <property type="project" value="UniProtKB-KW"/>
</dbReference>
<proteinExistence type="predicted"/>
<keyword evidence="4" id="KW-0732">Signal</keyword>
<evidence type="ECO:0000256" key="2">
    <source>
        <dbReference type="ARBA" id="ARBA00023235"/>
    </source>
</evidence>
<feature type="compositionally biased region" description="Basic and acidic residues" evidence="3">
    <location>
        <begin position="160"/>
        <end position="179"/>
    </location>
</feature>
<dbReference type="GeneID" id="24265770"/>
<name>A0A0D9QS47_PLAFR</name>
<dbReference type="AlphaFoldDB" id="A0A0D9QS47"/>
<protein>
    <recommendedName>
        <fullName evidence="5">Trigger factor C-terminal domain-containing protein</fullName>
    </recommendedName>
</protein>
<sequence length="1112" mass="128494">MVVKLGGPSKLFLLVCFIFQHIDAILHLNNRHANHEKGRSKLSVNFKGRRDIAMGKRGGRFSDRGHKYAKVGTPSIMDFVSLKERKKKVQQRAYCSGRPLNELGEYLLRHVSSSVLRRNLFFLTPPLGKQDGQRTTWRFYTGKVWEKKPKCGSRLAMGETGKEDTTPSEESVDREVHENGQDGKRLVVGMNEDRSAEEREKIQRLKEYMRKELLTIEYIDEENELSEVQLKVNLKGSLREHYYDMCVKQYKENKLKENKYEYSYLKDIPINNLINYIKKEDYLNIFLKHVNDDIIMVYKKMKNLHLIGSPRLMNNINHITISKFSDVHLTFSVDKFPKIKFNKSYIRLPMKVEIPPYEKGSTFKEFLKVIKNEKEKENEIIINVDENHKVDWNDDVYVNVCRGWVYNSSNEYCSDMCGVEGEDTQKKLNSRGEKNGQEENADDAALNEAMNSRDKIKDLIDIDKTEEEFINSADMGDEKKEEEKYMHDNDEKLFNDTNMKGMEEYKYYDEFLQSSKFTKYFKEGYQLPTDVISMNGEVITVKENYNPLGFNESLIGLSRNEKKNITAYLPVDLFKAHFDSSPSVEDQKNCEEGPPKVVNDIDKESISKFREVIYTEIKKLKSGSFFRELEDILKSNQGKFFDRESESGQGATGQATTAEGNCRGPAAAQDIEFILNDNSPLYDGEEMQGEDEEGAPSHLQSLHAPPEGEDHPIGDEADQEEEVQFNKNFDKYLEELLKDDINSLDEKLYGRGASSKTGDILSNVYDPSEYEKCEEGNAKGGMGEESGDEEMLNDYILGKCDLVKCILEVEVLDIKSRKRCEQDINDYVKKKYNKTVDELHDEIEERAMKDIQHKCVDQRRMEAYKKLMEISSLNVPRTLFQAQGKILYSSYLKKKKMQSSENDKNEKVLSFEEFINKSQKEIYDQVKFSFIVKTIFQNAKLKVNYENVIKDVLKTLLKSPTNNVKSLIKKIHTIHQAQSVLDFVSLNGDISFATNNKSSVNFSVTMKKGSHYTKEEFLNADEALEDGQTGLHTGEVSPSGEKNLYGEGTAGKNDTQNGEDQKGKQKIFNFTDESNFVVENKKENNEQVELEYFTFKKGANYTRYFEEKYKKR</sequence>
<organism evidence="6 7">
    <name type="scientific">Plasmodium fragile</name>
    <dbReference type="NCBI Taxonomy" id="5857"/>
    <lineage>
        <taxon>Eukaryota</taxon>
        <taxon>Sar</taxon>
        <taxon>Alveolata</taxon>
        <taxon>Apicomplexa</taxon>
        <taxon>Aconoidasida</taxon>
        <taxon>Haemosporida</taxon>
        <taxon>Plasmodiidae</taxon>
        <taxon>Plasmodium</taxon>
        <taxon>Plasmodium (Plasmodium)</taxon>
    </lineage>
</organism>
<dbReference type="InterPro" id="IPR027304">
    <property type="entry name" value="Trigger_fact/SurA_dom_sf"/>
</dbReference>
<reference evidence="6 7" key="1">
    <citation type="submission" date="2014-03" db="EMBL/GenBank/DDBJ databases">
        <title>The Genome Sequence of Plasmodium fragile nilgiri.</title>
        <authorList>
            <consortium name="The Broad Institute Genomics Platform"/>
            <consortium name="The Broad Institute Genome Sequencing Center for Infectious Disease"/>
            <person name="Neafsey D."/>
            <person name="Duraisingh M."/>
            <person name="Young S.K."/>
            <person name="Zeng Q."/>
            <person name="Gargeya S."/>
            <person name="Abouelleil A."/>
            <person name="Alvarado L."/>
            <person name="Chapman S.B."/>
            <person name="Gainer-Dewar J."/>
            <person name="Goldberg J."/>
            <person name="Griggs A."/>
            <person name="Gujja S."/>
            <person name="Hansen M."/>
            <person name="Howarth C."/>
            <person name="Imamovic A."/>
            <person name="Larimer J."/>
            <person name="Pearson M."/>
            <person name="Poon T.W."/>
            <person name="Priest M."/>
            <person name="Roberts A."/>
            <person name="Saif S."/>
            <person name="Shea T."/>
            <person name="Sykes S."/>
            <person name="Wortman J."/>
            <person name="Nusbaum C."/>
            <person name="Birren B."/>
        </authorList>
    </citation>
    <scope>NUCLEOTIDE SEQUENCE [LARGE SCALE GENOMIC DNA]</scope>
    <source>
        <strain evidence="7">nilgiri</strain>
    </source>
</reference>
<feature type="compositionally biased region" description="Acidic residues" evidence="3">
    <location>
        <begin position="683"/>
        <end position="694"/>
    </location>
</feature>
<dbReference type="InterPro" id="IPR037041">
    <property type="entry name" value="Trigger_fac_C_sf"/>
</dbReference>
<feature type="region of interest" description="Disordered" evidence="3">
    <location>
        <begin position="155"/>
        <end position="179"/>
    </location>
</feature>
<dbReference type="OrthoDB" id="371188at2759"/>
<evidence type="ECO:0000259" key="5">
    <source>
        <dbReference type="Pfam" id="PF05698"/>
    </source>
</evidence>
<dbReference type="InterPro" id="IPR005215">
    <property type="entry name" value="Trig_fac"/>
</dbReference>
<dbReference type="Pfam" id="PF05698">
    <property type="entry name" value="Trigger_C"/>
    <property type="match status" value="1"/>
</dbReference>
<feature type="chain" id="PRO_5002344204" description="Trigger factor C-terminal domain-containing protein" evidence="4">
    <location>
        <begin position="25"/>
        <end position="1112"/>
    </location>
</feature>
<evidence type="ECO:0000256" key="3">
    <source>
        <dbReference type="SAM" id="MobiDB-lite"/>
    </source>
</evidence>
<dbReference type="PANTHER" id="PTHR30560">
    <property type="entry name" value="TRIGGER FACTOR CHAPERONE AND PEPTIDYL-PROLYL CIS/TRANS ISOMERASE"/>
    <property type="match status" value="1"/>
</dbReference>
<dbReference type="GO" id="GO:0015031">
    <property type="term" value="P:protein transport"/>
    <property type="evidence" value="ECO:0007669"/>
    <property type="project" value="InterPro"/>
</dbReference>
<dbReference type="OMA" id="VDQRRME"/>
<dbReference type="GO" id="GO:0043335">
    <property type="term" value="P:protein unfolding"/>
    <property type="evidence" value="ECO:0007669"/>
    <property type="project" value="TreeGrafter"/>
</dbReference>
<feature type="region of interest" description="Disordered" evidence="3">
    <location>
        <begin position="1028"/>
        <end position="1062"/>
    </location>
</feature>
<feature type="signal peptide" evidence="4">
    <location>
        <begin position="1"/>
        <end position="24"/>
    </location>
</feature>
<feature type="region of interest" description="Disordered" evidence="3">
    <location>
        <begin position="679"/>
        <end position="714"/>
    </location>
</feature>
<evidence type="ECO:0000313" key="6">
    <source>
        <dbReference type="EMBL" id="KJP89748.1"/>
    </source>
</evidence>
<dbReference type="InterPro" id="IPR008880">
    <property type="entry name" value="Trigger_fac_C"/>
</dbReference>
<dbReference type="VEuPathDB" id="PlasmoDB:AK88_00456"/>
<feature type="compositionally biased region" description="Polar residues" evidence="3">
    <location>
        <begin position="647"/>
        <end position="659"/>
    </location>
</feature>
<evidence type="ECO:0000313" key="7">
    <source>
        <dbReference type="Proteomes" id="UP000054561"/>
    </source>
</evidence>
<dbReference type="Gene3D" id="1.10.3120.10">
    <property type="entry name" value="Trigger factor, C-terminal domain"/>
    <property type="match status" value="1"/>
</dbReference>
<feature type="region of interest" description="Disordered" evidence="3">
    <location>
        <begin position="643"/>
        <end position="662"/>
    </location>
</feature>
<keyword evidence="7" id="KW-1185">Reference proteome</keyword>
<dbReference type="GO" id="GO:0044183">
    <property type="term" value="F:protein folding chaperone"/>
    <property type="evidence" value="ECO:0007669"/>
    <property type="project" value="TreeGrafter"/>
</dbReference>
<dbReference type="GO" id="GO:0043022">
    <property type="term" value="F:ribosome binding"/>
    <property type="evidence" value="ECO:0007669"/>
    <property type="project" value="TreeGrafter"/>
</dbReference>
<dbReference type="GO" id="GO:0051083">
    <property type="term" value="P:'de novo' cotranslational protein folding"/>
    <property type="evidence" value="ECO:0007669"/>
    <property type="project" value="TreeGrafter"/>
</dbReference>
<keyword evidence="1" id="KW-0697">Rotamase</keyword>
<feature type="domain" description="Trigger factor C-terminal" evidence="5">
    <location>
        <begin position="835"/>
        <end position="976"/>
    </location>
</feature>